<keyword evidence="10" id="KW-1185">Reference proteome</keyword>
<keyword evidence="6" id="KW-0862">Zinc</keyword>
<dbReference type="VEuPathDB" id="FungiDB:ACJ73_01744"/>
<organism evidence="9 10">
    <name type="scientific">Blastomyces percursus</name>
    <dbReference type="NCBI Taxonomy" id="1658174"/>
    <lineage>
        <taxon>Eukaryota</taxon>
        <taxon>Fungi</taxon>
        <taxon>Dikarya</taxon>
        <taxon>Ascomycota</taxon>
        <taxon>Pezizomycotina</taxon>
        <taxon>Eurotiomycetes</taxon>
        <taxon>Eurotiomycetidae</taxon>
        <taxon>Onygenales</taxon>
        <taxon>Ajellomycetaceae</taxon>
        <taxon>Blastomyces</taxon>
    </lineage>
</organism>
<evidence type="ECO:0000313" key="10">
    <source>
        <dbReference type="Proteomes" id="UP000242791"/>
    </source>
</evidence>
<dbReference type="PROSITE" id="PS51873">
    <property type="entry name" value="TRIAD"/>
    <property type="match status" value="1"/>
</dbReference>
<dbReference type="Proteomes" id="UP000242791">
    <property type="component" value="Unassembled WGS sequence"/>
</dbReference>
<comment type="caution">
    <text evidence="9">The sequence shown here is derived from an EMBL/GenBank/DDBJ whole genome shotgun (WGS) entry which is preliminary data.</text>
</comment>
<evidence type="ECO:0000256" key="1">
    <source>
        <dbReference type="ARBA" id="ARBA00022679"/>
    </source>
</evidence>
<evidence type="ECO:0000313" key="9">
    <source>
        <dbReference type="EMBL" id="OJD26864.1"/>
    </source>
</evidence>
<dbReference type="SUPFAM" id="SSF57850">
    <property type="entry name" value="RING/U-box"/>
    <property type="match status" value="1"/>
</dbReference>
<evidence type="ECO:0000256" key="7">
    <source>
        <dbReference type="SAM" id="MobiDB-lite"/>
    </source>
</evidence>
<dbReference type="GO" id="GO:0004842">
    <property type="term" value="F:ubiquitin-protein transferase activity"/>
    <property type="evidence" value="ECO:0007669"/>
    <property type="project" value="InterPro"/>
</dbReference>
<feature type="compositionally biased region" description="Acidic residues" evidence="7">
    <location>
        <begin position="390"/>
        <end position="413"/>
    </location>
</feature>
<reference evidence="9 10" key="1">
    <citation type="submission" date="2015-08" db="EMBL/GenBank/DDBJ databases">
        <title>Emmonsia species relationships and genome sequence.</title>
        <authorList>
            <person name="Cuomo C.A."/>
            <person name="Schwartz I.S."/>
            <person name="Kenyon C."/>
            <person name="De Hoog G.S."/>
            <person name="Govender N.P."/>
            <person name="Botha A."/>
            <person name="Moreno L."/>
            <person name="De Vries M."/>
            <person name="Munoz J.F."/>
            <person name="Stielow J.B."/>
        </authorList>
    </citation>
    <scope>NUCLEOTIDE SEQUENCE [LARGE SCALE GENOMIC DNA]</scope>
    <source>
        <strain evidence="9 10">EI222</strain>
    </source>
</reference>
<feature type="region of interest" description="Disordered" evidence="7">
    <location>
        <begin position="261"/>
        <end position="294"/>
    </location>
</feature>
<gene>
    <name evidence="9" type="ORF">ACJ73_01744</name>
</gene>
<name>A0A1J9QEG6_9EURO</name>
<feature type="region of interest" description="Disordered" evidence="7">
    <location>
        <begin position="390"/>
        <end position="432"/>
    </location>
</feature>
<dbReference type="GO" id="GO:0016567">
    <property type="term" value="P:protein ubiquitination"/>
    <property type="evidence" value="ECO:0007669"/>
    <property type="project" value="InterPro"/>
</dbReference>
<evidence type="ECO:0000256" key="5">
    <source>
        <dbReference type="ARBA" id="ARBA00022786"/>
    </source>
</evidence>
<evidence type="ECO:0000256" key="2">
    <source>
        <dbReference type="ARBA" id="ARBA00022723"/>
    </source>
</evidence>
<dbReference type="OrthoDB" id="10009520at2759"/>
<dbReference type="AlphaFoldDB" id="A0A1J9QEG6"/>
<evidence type="ECO:0000259" key="8">
    <source>
        <dbReference type="PROSITE" id="PS51873"/>
    </source>
</evidence>
<dbReference type="InterPro" id="IPR044066">
    <property type="entry name" value="TRIAD_supradom"/>
</dbReference>
<keyword evidence="1" id="KW-0808">Transferase</keyword>
<keyword evidence="3" id="KW-0677">Repeat</keyword>
<keyword evidence="2" id="KW-0479">Metal-binding</keyword>
<feature type="compositionally biased region" description="Pro residues" evidence="7">
    <location>
        <begin position="270"/>
        <end position="294"/>
    </location>
</feature>
<dbReference type="PANTHER" id="PTHR11685">
    <property type="entry name" value="RBR FAMILY RING FINGER AND IBR DOMAIN-CONTAINING"/>
    <property type="match status" value="1"/>
</dbReference>
<dbReference type="Pfam" id="PF26200">
    <property type="entry name" value="Rcat_RNF216"/>
    <property type="match status" value="1"/>
</dbReference>
<dbReference type="CDD" id="cd22584">
    <property type="entry name" value="Rcat_RBR_unk"/>
    <property type="match status" value="1"/>
</dbReference>
<proteinExistence type="predicted"/>
<dbReference type="InterPro" id="IPR031127">
    <property type="entry name" value="E3_UB_ligase_RBR"/>
</dbReference>
<evidence type="ECO:0000256" key="6">
    <source>
        <dbReference type="ARBA" id="ARBA00022833"/>
    </source>
</evidence>
<keyword evidence="4" id="KW-0863">Zinc-finger</keyword>
<evidence type="ECO:0000256" key="3">
    <source>
        <dbReference type="ARBA" id="ARBA00022737"/>
    </source>
</evidence>
<feature type="domain" description="RING-type" evidence="8">
    <location>
        <begin position="147"/>
        <end position="389"/>
    </location>
</feature>
<dbReference type="EMBL" id="LGTZ01000166">
    <property type="protein sequence ID" value="OJD26864.1"/>
    <property type="molecule type" value="Genomic_DNA"/>
</dbReference>
<dbReference type="Gene3D" id="1.20.120.1750">
    <property type="match status" value="1"/>
</dbReference>
<dbReference type="GO" id="GO:0008270">
    <property type="term" value="F:zinc ion binding"/>
    <property type="evidence" value="ECO:0007669"/>
    <property type="project" value="UniProtKB-KW"/>
</dbReference>
<keyword evidence="5" id="KW-0833">Ubl conjugation pathway</keyword>
<evidence type="ECO:0000256" key="4">
    <source>
        <dbReference type="ARBA" id="ARBA00022771"/>
    </source>
</evidence>
<dbReference type="STRING" id="1658174.A0A1J9QEG6"/>
<accession>A0A1J9QEG6</accession>
<sequence length="554" mass="62330">MGCSNSTQAGEEPDAERTVIKSLDHYQIGTPSTKSTLLLPDFQTVQTTTQAGLSLAKDSAVDMEFSPDVFAENEREFDVTMLEIASEIFTELYGNPDLSPGKFVEEEKEFDMAMMDIADEIFTEQYGNQEIPAAVDTPLIIPEVKVKFEDCSICYQAVSETALSSPCKSCTTRTCTVCIRKMFISACNDESRMPPRCCGPLNIGAAISILTPDELDIFKSKHEEWATANRVYCPVPTCSAFIPYRLFPPDYRPISTCPKPAKPEAEENFPEPPGPTQLQTPPPTPPTSTSPPPPEPALIPCPGCSIEICCKCKQLAHQGTLCREDAGELDPELAALLKKWKIKRCPKCRRAVRLMYGCNHMACRCGDQWCWYCTQPIEVCQTHGCTYEGSDEGDDSYDSDLDERDNDNENETGNDERNNQTPPEDLDLDRGPRERWEDGEFFFGEEPVAQHYDPFDCYHTWMKATTEDVNQSLNFACEKCWRHISPRPFTYPEVVELLEHGFIPEKSVADDGNPEKLSLRLFMCPRCSITLCDDCRDEDTAKKVAGKMWEWAKL</sequence>
<protein>
    <recommendedName>
        <fullName evidence="8">RING-type domain-containing protein</fullName>
    </recommendedName>
</protein>